<proteinExistence type="predicted"/>
<evidence type="ECO:0000313" key="2">
    <source>
        <dbReference type="EMBL" id="CAG9334433.1"/>
    </source>
</evidence>
<dbReference type="EMBL" id="CAJZBQ010000058">
    <property type="protein sequence ID" value="CAG9334433.1"/>
    <property type="molecule type" value="Genomic_DNA"/>
</dbReference>
<sequence length="290" mass="32887">MQDRRLGAHSKSISLHTDLVKKRETTKSLPPSKESLLNNSRNSSLKSPMITPRDSQPLSDSLNSNSFYLHSKTPTLDSNEFTEDLSFSSGGKFSAENSAYCPSCKLLKRKEEVLCVQAIVEISNEIKAILNAVNAWKEAEMTSFNYKQRGFKAEKSKLEITEVGFRILELRSLINLTQETIGGLTKNIEILSKTATWEKIQIKRPQDIKGSTNILDSIKQARAHLHHLKSTFNTETTEIPSDNMLTKCLQLQLQQSKREKRELELQLKLPSNPTPEIVYKVIEQLIQEKS</sequence>
<organism evidence="2 3">
    <name type="scientific">Blepharisma stoltei</name>
    <dbReference type="NCBI Taxonomy" id="1481888"/>
    <lineage>
        <taxon>Eukaryota</taxon>
        <taxon>Sar</taxon>
        <taxon>Alveolata</taxon>
        <taxon>Ciliophora</taxon>
        <taxon>Postciliodesmatophora</taxon>
        <taxon>Heterotrichea</taxon>
        <taxon>Heterotrichida</taxon>
        <taxon>Blepharismidae</taxon>
        <taxon>Blepharisma</taxon>
    </lineage>
</organism>
<evidence type="ECO:0000256" key="1">
    <source>
        <dbReference type="SAM" id="MobiDB-lite"/>
    </source>
</evidence>
<protein>
    <submittedName>
        <fullName evidence="2">Uncharacterized protein</fullName>
    </submittedName>
</protein>
<feature type="compositionally biased region" description="Polar residues" evidence="1">
    <location>
        <begin position="53"/>
        <end position="62"/>
    </location>
</feature>
<dbReference type="Proteomes" id="UP001162131">
    <property type="component" value="Unassembled WGS sequence"/>
</dbReference>
<feature type="region of interest" description="Disordered" evidence="1">
    <location>
        <begin position="1"/>
        <end position="62"/>
    </location>
</feature>
<keyword evidence="3" id="KW-1185">Reference proteome</keyword>
<dbReference type="AlphaFoldDB" id="A0AAU9K4E9"/>
<feature type="compositionally biased region" description="Low complexity" evidence="1">
    <location>
        <begin position="32"/>
        <end position="47"/>
    </location>
</feature>
<evidence type="ECO:0000313" key="3">
    <source>
        <dbReference type="Proteomes" id="UP001162131"/>
    </source>
</evidence>
<name>A0AAU9K4E9_9CILI</name>
<reference evidence="2" key="1">
    <citation type="submission" date="2021-09" db="EMBL/GenBank/DDBJ databases">
        <authorList>
            <consortium name="AG Swart"/>
            <person name="Singh M."/>
            <person name="Singh A."/>
            <person name="Seah K."/>
            <person name="Emmerich C."/>
        </authorList>
    </citation>
    <scope>NUCLEOTIDE SEQUENCE</scope>
    <source>
        <strain evidence="2">ATCC30299</strain>
    </source>
</reference>
<accession>A0AAU9K4E9</accession>
<gene>
    <name evidence="2" type="ORF">BSTOLATCC_MIC61050</name>
</gene>
<comment type="caution">
    <text evidence="2">The sequence shown here is derived from an EMBL/GenBank/DDBJ whole genome shotgun (WGS) entry which is preliminary data.</text>
</comment>